<evidence type="ECO:0000313" key="1">
    <source>
        <dbReference type="EMBL" id="SEI11507.1"/>
    </source>
</evidence>
<sequence>MATLPDADQDLTSSPLFSPLELLGWSEFFADQVQPGEADLIPRRVASVHRARIEAIDVTGPVGLELPANTNTADFAVGDWVLADPLTDMLMSRLDRKSVFQRRTEGGAWPATCCRQRRHPVDRDLVQRRF</sequence>
<dbReference type="Proteomes" id="UP000198939">
    <property type="component" value="Unassembled WGS sequence"/>
</dbReference>
<gene>
    <name evidence="1" type="ORF">RTCCBAU85039_4676</name>
    <name evidence="2" type="ORF">SAMN05216228_101366</name>
</gene>
<dbReference type="Proteomes" id="UP000183063">
    <property type="component" value="Unassembled WGS sequence"/>
</dbReference>
<reference evidence="3" key="2">
    <citation type="submission" date="2016-10" db="EMBL/GenBank/DDBJ databases">
        <authorList>
            <person name="Wibberg D."/>
        </authorList>
    </citation>
    <scope>NUCLEOTIDE SEQUENCE [LARGE SCALE GENOMIC DNA]</scope>
</reference>
<dbReference type="STRING" id="501024.RTCCBAU85039_4676"/>
<reference evidence="1" key="3">
    <citation type="submission" date="2016-10" db="EMBL/GenBank/DDBJ databases">
        <authorList>
            <person name="de Groot N.N."/>
        </authorList>
    </citation>
    <scope>NUCLEOTIDE SEQUENCE [LARGE SCALE GENOMIC DNA]</scope>
    <source>
        <strain evidence="1">CCBAU85039</strain>
    </source>
</reference>
<reference evidence="2 4" key="1">
    <citation type="submission" date="2016-10" db="EMBL/GenBank/DDBJ databases">
        <authorList>
            <person name="Varghese N."/>
            <person name="Submissions S."/>
        </authorList>
    </citation>
    <scope>NUCLEOTIDE SEQUENCE [LARGE SCALE GENOMIC DNA]</scope>
    <source>
        <strain evidence="2 4">CGMCC 1.7071</strain>
    </source>
</reference>
<dbReference type="EMBL" id="FOCV01000013">
    <property type="protein sequence ID" value="SEO20878.1"/>
    <property type="molecule type" value="Genomic_DNA"/>
</dbReference>
<accession>A0A1H8MUF4</accession>
<proteinExistence type="predicted"/>
<protein>
    <submittedName>
        <fullName evidence="1">GTPase RsgA</fullName>
    </submittedName>
    <submittedName>
        <fullName evidence="2">Ribosome biogenesis GTPase</fullName>
    </submittedName>
</protein>
<evidence type="ECO:0000313" key="4">
    <source>
        <dbReference type="Proteomes" id="UP000198939"/>
    </source>
</evidence>
<keyword evidence="4" id="KW-1185">Reference proteome</keyword>
<organism evidence="1 3">
    <name type="scientific">Rhizobium tibeticum</name>
    <dbReference type="NCBI Taxonomy" id="501024"/>
    <lineage>
        <taxon>Bacteria</taxon>
        <taxon>Pseudomonadati</taxon>
        <taxon>Pseudomonadota</taxon>
        <taxon>Alphaproteobacteria</taxon>
        <taxon>Hyphomicrobiales</taxon>
        <taxon>Rhizobiaceae</taxon>
        <taxon>Rhizobium/Agrobacterium group</taxon>
        <taxon>Rhizobium</taxon>
    </lineage>
</organism>
<dbReference type="EMBL" id="FNXB01000031">
    <property type="protein sequence ID" value="SEI11507.1"/>
    <property type="molecule type" value="Genomic_DNA"/>
</dbReference>
<dbReference type="AlphaFoldDB" id="A0A1H8MUF4"/>
<evidence type="ECO:0000313" key="2">
    <source>
        <dbReference type="EMBL" id="SEO20878.1"/>
    </source>
</evidence>
<name>A0A1H8MUF4_9HYPH</name>
<evidence type="ECO:0000313" key="3">
    <source>
        <dbReference type="Proteomes" id="UP000183063"/>
    </source>
</evidence>